<accession>A0A9N9EL51</accession>
<gene>
    <name evidence="1" type="ORF">CPELLU_LOCUS10663</name>
</gene>
<keyword evidence="2" id="KW-1185">Reference proteome</keyword>
<sequence length="375" mass="43817">KNNCSGIVSENKEEILIEFKKQLYSVSVNQSSNKKAHDKATKFYKNVKNFNFKEIVAFFVQMDEKANINIFDAKTNLYGSEVATCLFNDDKIKRQCNQKDSTFEILTKESLNTDEDLIIGNFNVRKSLMNWKLKNNLLHDEVHSFERDHDLLNEALSERMYREMFLTPLVTNLFQKEFKNMEIYLQKNLFASAEDFDLKKDDKENRSNGRKIDIVWATKPLKIEFAIAEISGPPNEHQHSHYFSDKIKIAKMLKIMLNRIVRVYGGAKTNLNLLKLYGLQVYNHIVIVYELLISYKGIYIFREVTRTNLPTTSINISLLRRCVPTFLFFKEIIIESLRNINQYIMEAGLSTPIDYENASLFLTPMTYSSIDEKIN</sequence>
<dbReference type="EMBL" id="CAJVQA010008897">
    <property type="protein sequence ID" value="CAG8678716.1"/>
    <property type="molecule type" value="Genomic_DNA"/>
</dbReference>
<organism evidence="1 2">
    <name type="scientific">Cetraspora pellucida</name>
    <dbReference type="NCBI Taxonomy" id="1433469"/>
    <lineage>
        <taxon>Eukaryota</taxon>
        <taxon>Fungi</taxon>
        <taxon>Fungi incertae sedis</taxon>
        <taxon>Mucoromycota</taxon>
        <taxon>Glomeromycotina</taxon>
        <taxon>Glomeromycetes</taxon>
        <taxon>Diversisporales</taxon>
        <taxon>Gigasporaceae</taxon>
        <taxon>Cetraspora</taxon>
    </lineage>
</organism>
<feature type="non-terminal residue" evidence="1">
    <location>
        <position position="375"/>
    </location>
</feature>
<dbReference type="Proteomes" id="UP000789759">
    <property type="component" value="Unassembled WGS sequence"/>
</dbReference>
<comment type="caution">
    <text evidence="1">The sequence shown here is derived from an EMBL/GenBank/DDBJ whole genome shotgun (WGS) entry which is preliminary data.</text>
</comment>
<protein>
    <submittedName>
        <fullName evidence="1">22262_t:CDS:1</fullName>
    </submittedName>
</protein>
<dbReference type="OrthoDB" id="2411570at2759"/>
<reference evidence="1" key="1">
    <citation type="submission" date="2021-06" db="EMBL/GenBank/DDBJ databases">
        <authorList>
            <person name="Kallberg Y."/>
            <person name="Tangrot J."/>
            <person name="Rosling A."/>
        </authorList>
    </citation>
    <scope>NUCLEOTIDE SEQUENCE</scope>
    <source>
        <strain evidence="1">FL966</strain>
    </source>
</reference>
<dbReference type="AlphaFoldDB" id="A0A9N9EL51"/>
<proteinExistence type="predicted"/>
<name>A0A9N9EL51_9GLOM</name>
<evidence type="ECO:0000313" key="1">
    <source>
        <dbReference type="EMBL" id="CAG8678716.1"/>
    </source>
</evidence>
<evidence type="ECO:0000313" key="2">
    <source>
        <dbReference type="Proteomes" id="UP000789759"/>
    </source>
</evidence>